<evidence type="ECO:0000313" key="3">
    <source>
        <dbReference type="Proteomes" id="UP000231426"/>
    </source>
</evidence>
<keyword evidence="1" id="KW-0472">Membrane</keyword>
<proteinExistence type="predicted"/>
<comment type="caution">
    <text evidence="2">The sequence shown here is derived from an EMBL/GenBank/DDBJ whole genome shotgun (WGS) entry which is preliminary data.</text>
</comment>
<dbReference type="Proteomes" id="UP000231426">
    <property type="component" value="Unassembled WGS sequence"/>
</dbReference>
<organism evidence="2 3">
    <name type="scientific">Candidatus Magasanikbacteria bacterium CG10_big_fil_rev_8_21_14_0_10_36_32</name>
    <dbReference type="NCBI Taxonomy" id="1974646"/>
    <lineage>
        <taxon>Bacteria</taxon>
        <taxon>Candidatus Magasanikiibacteriota</taxon>
    </lineage>
</organism>
<dbReference type="AlphaFoldDB" id="A0A2M6W692"/>
<name>A0A2M6W692_9BACT</name>
<keyword evidence="1" id="KW-0812">Transmembrane</keyword>
<feature type="transmembrane region" description="Helical" evidence="1">
    <location>
        <begin position="38"/>
        <end position="62"/>
    </location>
</feature>
<keyword evidence="1" id="KW-1133">Transmembrane helix</keyword>
<dbReference type="EMBL" id="PFBV01000004">
    <property type="protein sequence ID" value="PIT88270.1"/>
    <property type="molecule type" value="Genomic_DNA"/>
</dbReference>
<protein>
    <submittedName>
        <fullName evidence="2">Uncharacterized protein</fullName>
    </submittedName>
</protein>
<evidence type="ECO:0000256" key="1">
    <source>
        <dbReference type="SAM" id="Phobius"/>
    </source>
</evidence>
<sequence>MAFVENGLALSAFLVFHQLVNSEHGRYDFGFTAQIGDDFFWVEMIFLMIKVTVLNWCVFCFFTKPEKIFFKQMVGAGNFYRRCFRSVCFKIVGHDENDICVGFLRVVSFQNRLPQLAERF</sequence>
<gene>
    <name evidence="2" type="ORF">COU29_03315</name>
</gene>
<accession>A0A2M6W692</accession>
<evidence type="ECO:0000313" key="2">
    <source>
        <dbReference type="EMBL" id="PIT88270.1"/>
    </source>
</evidence>
<reference evidence="3" key="1">
    <citation type="submission" date="2017-09" db="EMBL/GenBank/DDBJ databases">
        <title>Depth-based differentiation of microbial function through sediment-hosted aquifers and enrichment of novel symbionts in the deep terrestrial subsurface.</title>
        <authorList>
            <person name="Probst A.J."/>
            <person name="Ladd B."/>
            <person name="Jarett J.K."/>
            <person name="Geller-Mcgrath D.E."/>
            <person name="Sieber C.M.K."/>
            <person name="Emerson J.B."/>
            <person name="Anantharaman K."/>
            <person name="Thomas B.C."/>
            <person name="Malmstrom R."/>
            <person name="Stieglmeier M."/>
            <person name="Klingl A."/>
            <person name="Woyke T."/>
            <person name="Ryan C.M."/>
            <person name="Banfield J.F."/>
        </authorList>
    </citation>
    <scope>NUCLEOTIDE SEQUENCE [LARGE SCALE GENOMIC DNA]</scope>
</reference>